<dbReference type="GO" id="GO:0008104">
    <property type="term" value="P:intracellular protein localization"/>
    <property type="evidence" value="ECO:0007669"/>
    <property type="project" value="TreeGrafter"/>
</dbReference>
<dbReference type="InterPro" id="IPR011989">
    <property type="entry name" value="ARM-like"/>
</dbReference>
<dbReference type="InterPro" id="IPR016024">
    <property type="entry name" value="ARM-type_fold"/>
</dbReference>
<keyword evidence="4" id="KW-1185">Reference proteome</keyword>
<organism evidence="3 4">
    <name type="scientific">Umbelopsis ramanniana AG</name>
    <dbReference type="NCBI Taxonomy" id="1314678"/>
    <lineage>
        <taxon>Eukaryota</taxon>
        <taxon>Fungi</taxon>
        <taxon>Fungi incertae sedis</taxon>
        <taxon>Mucoromycota</taxon>
        <taxon>Mucoromycotina</taxon>
        <taxon>Umbelopsidomycetes</taxon>
        <taxon>Umbelopsidales</taxon>
        <taxon>Umbelopsidaceae</taxon>
        <taxon>Umbelopsis</taxon>
    </lineage>
</organism>
<evidence type="ECO:0000256" key="1">
    <source>
        <dbReference type="ARBA" id="ARBA00008304"/>
    </source>
</evidence>
<comment type="similarity">
    <text evidence="1">Belongs to the HEATR5 family.</text>
</comment>
<dbReference type="GO" id="GO:0006897">
    <property type="term" value="P:endocytosis"/>
    <property type="evidence" value="ECO:0007669"/>
    <property type="project" value="TreeGrafter"/>
</dbReference>
<sequence>MPPATADAVTGIPDAFVFDEKKLAAAGTVEKQELFVFQWLSHVEHESKLIDVEILKKAQPKLEKTLLSFVTLASPKPRRPIRCLIGRCFILLYTRAETRTMFDTVVTLHGIASAGKNVEKEAKIAAITTIGTIMGTLGSNILSLFTETANILLKVLKNSNNSLLMRLEALNAFTLLLKGAGKAAADPTLKDLHKFLKAALPDKAQVIRVAAAQCLQACVQHAPQTLTLSDIEQMLQALFKALEGSTFPVRRAVSSTLSAILAFTQLKATTDPNKPTVKRISTAVATDGSTPEDIASKETTLLSMEQMLMQLSSAYNRLTAPKELKAGIIETYAALFIQLGTRFVESNYAAIVKHLFTELLGNLRNIINQSDAAFVREEVFFLLNDVIGRRLLSEQGQASAVDVLINEWVKAWPALMPNQVAPNKQALITAVNLVSSLVSELGGAVLPVEPILINPLITLLSYPSFAVQAASAWCLRCVCTALPTNLGTVLPTLFGLLEKDLSNLSNASAKTDLFRRTIGHVHAVASVMSVFPTKPIYTSFDLSQRASSLAKQLLDRTHKDPAIASVQVQVAWTLISALMGLGPNIVKLHLPQLLLMWRNALPKPTGKESNSIRNEAEWSFILHQKECVITSILSFLKHNSKSLVTLEIAKRISALLSNTLAFLTTAPLDYAPTTLSPCLPFETKLTDQNYLLRKRIFECFVAIKPSSIYESLFSSLLRNSVSVFASPEKIIPSSGAQVHVTAAVPGQYVSIWNNSDGHGFGVTSKLGGYSANVAALATAHEQDENRSKDWMTRDRYRKIEQQLEQPIMGSLELDSLYIYSTLNSSRKSTPRPVSPSTSYIDASVELFATLFPFQSPPVQEAILEQIIKLMKEQKGDKNSPKKMAVLVNVVVALLGAFRNITTGGKKGEGAKTTIASGRTAQICQEILQEAIVHPDPYLRNAASDALGRLVNVIGGSLMSSQIQYLVDLVVNNRDPDARAGCSLALGYIYSHVGGMAAGNHLKTIVGILLSLSSDPHPVVHCWALESLTMTISAASLMFSGYVSSTLGLVAKLYLVETHEPGGGSTAVSNAGMAIGFTAYQEFGRIIYELVGTLGPELQAISKVRELCMNIVEELKLEPDERVNMEAIRCTQQFIMFAQSYVDLKLLVPYLQVQLSSFHLPLKKAAVTCLYQLVQRNAEAVFRTATPGLDTELFSMLDTEPSLIDVKDVIRSWLKETAVKQPSVWVNITKQVLSGAVTSASISKGADTRKSVDEINIADNFDDDFEDEGAEDFNDEDGNADITTTVADSSLGPQTSIIANVDIPPRWRTQLFSLLCLQECIELISASGGREHFDLILARRKRQQAGVGDFLVFRVGDLIKLSFTAATAPVNDLRLVGINLLRTVIEKFAATADPDLEGTLLLEQYAAQIGAALTPAFAADSSSEIVSAAVRVCAVYVGSGIVKDLYQLGRVLKLLTSALDKCKDDADITRVGEIKDISPHASIMVKLSVLNAWAELQVATVHQDYLRQVVQPNLPVLSPLWLSSLKDYARIRLESDILALATGSEGVKATSAGGIDSMYSAATKEITLPFYRKSWLKIMGAVATLMESREPSMMNALAENDRSGQDSPPNEQGSPLFYVLFGLCIESLARVSSSSGSRSDSTMTLSICLNSLKTFIHPSLAGPNFVPKAVFLELMNVFDRLVQTEGTQVQLEIVNITERIVNEYGSKYICDDLDADGLEVSDFEALDRALDPDSFPTNAKLYYLFRLLITIFVQKIPSLSSRQTQKKNVPQSLDPATVAVLSVCLDTLGSLVSIAPASYKCDLFAICLYIYSEALQREQYQLTLAPKCLLSLKNVLEGLEPSLAANYIPRLCRVTGAMIHTLLDDMTQNLIRESNEISKEDISVIKHSLLASTLLVTGCPQANLENRQSLDRYLDTLKESLQNRNTEIVLTAHQCLRNLVMLPSKKANVPSAVTLGQVMTKRIIPHIIVPYLLSQEVDTDIQDSQQAKEEAIKTLLMVHNVAENEKRSESVSSIHSVIMKHVLSLASSNPALFKEAVSHMSPEVRSKLETCVRNSVMQLQQSMQRQQQDHAGSKAYEKEPTIQLKTNFGSF</sequence>
<dbReference type="GO" id="GO:0016020">
    <property type="term" value="C:membrane"/>
    <property type="evidence" value="ECO:0007669"/>
    <property type="project" value="TreeGrafter"/>
</dbReference>
<dbReference type="GO" id="GO:0030139">
    <property type="term" value="C:endocytic vesicle"/>
    <property type="evidence" value="ECO:0007669"/>
    <property type="project" value="TreeGrafter"/>
</dbReference>
<dbReference type="Pfam" id="PF20210">
    <property type="entry name" value="Laa1_Sip1_HTR5"/>
    <property type="match status" value="1"/>
</dbReference>
<reference evidence="3" key="2">
    <citation type="journal article" date="2022" name="Proc. Natl. Acad. Sci. U.S.A.">
        <title>Diploid-dominant life cycles characterize the early evolution of Fungi.</title>
        <authorList>
            <person name="Amses K.R."/>
            <person name="Simmons D.R."/>
            <person name="Longcore J.E."/>
            <person name="Mondo S.J."/>
            <person name="Seto K."/>
            <person name="Jeronimo G.H."/>
            <person name="Bonds A.E."/>
            <person name="Quandt C.A."/>
            <person name="Davis W.J."/>
            <person name="Chang Y."/>
            <person name="Federici B.A."/>
            <person name="Kuo A."/>
            <person name="LaButti K."/>
            <person name="Pangilinan J."/>
            <person name="Andreopoulos W."/>
            <person name="Tritt A."/>
            <person name="Riley R."/>
            <person name="Hundley H."/>
            <person name="Johnson J."/>
            <person name="Lipzen A."/>
            <person name="Barry K."/>
            <person name="Lang B.F."/>
            <person name="Cuomo C.A."/>
            <person name="Buchler N.E."/>
            <person name="Grigoriev I.V."/>
            <person name="Spatafora J.W."/>
            <person name="Stajich J.E."/>
            <person name="James T.Y."/>
        </authorList>
    </citation>
    <scope>NUCLEOTIDE SEQUENCE</scope>
    <source>
        <strain evidence="3">AG</strain>
    </source>
</reference>
<reference evidence="3" key="1">
    <citation type="submission" date="2021-06" db="EMBL/GenBank/DDBJ databases">
        <authorList>
            <consortium name="DOE Joint Genome Institute"/>
            <person name="Mondo S.J."/>
            <person name="Amses K.R."/>
            <person name="Simmons D.R."/>
            <person name="Longcore J.E."/>
            <person name="Seto K."/>
            <person name="Alves G.H."/>
            <person name="Bonds A.E."/>
            <person name="Quandt C.A."/>
            <person name="Davis W.J."/>
            <person name="Chang Y."/>
            <person name="Letcher P.M."/>
            <person name="Powell M.J."/>
            <person name="Kuo A."/>
            <person name="Labutti K."/>
            <person name="Pangilinan J."/>
            <person name="Andreopoulos W."/>
            <person name="Tritt A."/>
            <person name="Riley R."/>
            <person name="Hundley H."/>
            <person name="Johnson J."/>
            <person name="Lipzen A."/>
            <person name="Barry K."/>
            <person name="Berbee M.L."/>
            <person name="Buchler N.E."/>
            <person name="Grigoriev I.V."/>
            <person name="Spatafora J.W."/>
            <person name="Stajich J.E."/>
            <person name="James T.Y."/>
        </authorList>
    </citation>
    <scope>NUCLEOTIDE SEQUENCE</scope>
    <source>
        <strain evidence="3">AG</strain>
    </source>
</reference>
<dbReference type="RefSeq" id="XP_051442237.1">
    <property type="nucleotide sequence ID" value="XM_051590946.1"/>
</dbReference>
<evidence type="ECO:0000313" key="3">
    <source>
        <dbReference type="EMBL" id="KAI8577233.1"/>
    </source>
</evidence>
<dbReference type="Proteomes" id="UP001206595">
    <property type="component" value="Unassembled WGS sequence"/>
</dbReference>
<dbReference type="Pfam" id="PF25808">
    <property type="entry name" value="TPR_LAA1_C"/>
    <property type="match status" value="1"/>
</dbReference>
<dbReference type="GO" id="GO:0005794">
    <property type="term" value="C:Golgi apparatus"/>
    <property type="evidence" value="ECO:0007669"/>
    <property type="project" value="TreeGrafter"/>
</dbReference>
<dbReference type="EMBL" id="MU620943">
    <property type="protein sequence ID" value="KAI8577233.1"/>
    <property type="molecule type" value="Genomic_DNA"/>
</dbReference>
<gene>
    <name evidence="3" type="ORF">K450DRAFT_252851</name>
</gene>
<dbReference type="PANTHER" id="PTHR21663:SF0">
    <property type="entry name" value="HEAT REPEAT-CONTAINING PROTEIN 5B"/>
    <property type="match status" value="1"/>
</dbReference>
<evidence type="ECO:0000259" key="2">
    <source>
        <dbReference type="Pfam" id="PF25808"/>
    </source>
</evidence>
<dbReference type="PANTHER" id="PTHR21663">
    <property type="entry name" value="HYPOTHETICAL HEAT DOMAIN-CONTAINING"/>
    <property type="match status" value="1"/>
</dbReference>
<feature type="domain" description="LAA1-like C-terminal TPR repeats" evidence="2">
    <location>
        <begin position="1906"/>
        <end position="2057"/>
    </location>
</feature>
<dbReference type="InterPro" id="IPR057981">
    <property type="entry name" value="TPR_LAA1-like_C"/>
</dbReference>
<comment type="caution">
    <text evidence="3">The sequence shown here is derived from an EMBL/GenBank/DDBJ whole genome shotgun (WGS) entry which is preliminary data.</text>
</comment>
<proteinExistence type="inferred from homology"/>
<dbReference type="Gene3D" id="1.25.10.10">
    <property type="entry name" value="Leucine-rich Repeat Variant"/>
    <property type="match status" value="3"/>
</dbReference>
<dbReference type="GO" id="GO:0005829">
    <property type="term" value="C:cytosol"/>
    <property type="evidence" value="ECO:0007669"/>
    <property type="project" value="GOC"/>
</dbReference>
<accession>A0AAD5HCJ0</accession>
<dbReference type="SUPFAM" id="SSF48371">
    <property type="entry name" value="ARM repeat"/>
    <property type="match status" value="3"/>
</dbReference>
<dbReference type="GeneID" id="75916289"/>
<protein>
    <recommendedName>
        <fullName evidence="2">LAA1-like C-terminal TPR repeats domain-containing protein</fullName>
    </recommendedName>
</protein>
<dbReference type="GO" id="GO:0042147">
    <property type="term" value="P:retrograde transport, endosome to Golgi"/>
    <property type="evidence" value="ECO:0007669"/>
    <property type="project" value="TreeGrafter"/>
</dbReference>
<dbReference type="Pfam" id="PF25468">
    <property type="entry name" value="HEAT_HEATR5A"/>
    <property type="match status" value="1"/>
</dbReference>
<dbReference type="InterPro" id="IPR040108">
    <property type="entry name" value="Laa1/Sip1/HEATR5"/>
</dbReference>
<evidence type="ECO:0000313" key="4">
    <source>
        <dbReference type="Proteomes" id="UP001206595"/>
    </source>
</evidence>
<dbReference type="InterPro" id="IPR046837">
    <property type="entry name" value="Laa1/Sip1/HEATR5-like_HEAT"/>
</dbReference>
<name>A0AAD5HCJ0_UMBRA</name>